<evidence type="ECO:0000256" key="4">
    <source>
        <dbReference type="ARBA" id="ARBA00022692"/>
    </source>
</evidence>
<feature type="transmembrane region" description="Helical" evidence="8">
    <location>
        <begin position="424"/>
        <end position="443"/>
    </location>
</feature>
<evidence type="ECO:0000256" key="2">
    <source>
        <dbReference type="ARBA" id="ARBA00007779"/>
    </source>
</evidence>
<dbReference type="AlphaFoldDB" id="A0A8C4EIQ0"/>
<feature type="transmembrane region" description="Helical" evidence="8">
    <location>
        <begin position="189"/>
        <end position="208"/>
    </location>
</feature>
<keyword evidence="5 8" id="KW-1133">Transmembrane helix</keyword>
<dbReference type="GO" id="GO:0005886">
    <property type="term" value="C:plasma membrane"/>
    <property type="evidence" value="ECO:0007669"/>
    <property type="project" value="TreeGrafter"/>
</dbReference>
<feature type="domain" description="CSC1/OSCA1-like cytosolic" evidence="11">
    <location>
        <begin position="225"/>
        <end position="406"/>
    </location>
</feature>
<feature type="transmembrane region" description="Helical" evidence="8">
    <location>
        <begin position="143"/>
        <end position="163"/>
    </location>
</feature>
<organism evidence="12 13">
    <name type="scientific">Dicentrarchus labrax</name>
    <name type="common">European seabass</name>
    <name type="synonym">Morone labrax</name>
    <dbReference type="NCBI Taxonomy" id="13489"/>
    <lineage>
        <taxon>Eukaryota</taxon>
        <taxon>Metazoa</taxon>
        <taxon>Chordata</taxon>
        <taxon>Craniata</taxon>
        <taxon>Vertebrata</taxon>
        <taxon>Euteleostomi</taxon>
        <taxon>Actinopterygii</taxon>
        <taxon>Neopterygii</taxon>
        <taxon>Teleostei</taxon>
        <taxon>Neoteleostei</taxon>
        <taxon>Acanthomorphata</taxon>
        <taxon>Eupercaria</taxon>
        <taxon>Moronidae</taxon>
        <taxon>Dicentrarchus</taxon>
    </lineage>
</organism>
<evidence type="ECO:0000256" key="5">
    <source>
        <dbReference type="ARBA" id="ARBA00022989"/>
    </source>
</evidence>
<dbReference type="InterPro" id="IPR027815">
    <property type="entry name" value="CSC1/OSCA1-like_cyt"/>
</dbReference>
<evidence type="ECO:0000313" key="12">
    <source>
        <dbReference type="Ensembl" id="ENSDLAP00005019481.2"/>
    </source>
</evidence>
<dbReference type="GO" id="GO:0005227">
    <property type="term" value="F:calcium-activated cation channel activity"/>
    <property type="evidence" value="ECO:0007669"/>
    <property type="project" value="InterPro"/>
</dbReference>
<dbReference type="Gene3D" id="3.30.70.330">
    <property type="match status" value="1"/>
</dbReference>
<evidence type="ECO:0000313" key="13">
    <source>
        <dbReference type="Proteomes" id="UP000694389"/>
    </source>
</evidence>
<dbReference type="GeneTree" id="ENSGT00940000159576"/>
<evidence type="ECO:0000256" key="3">
    <source>
        <dbReference type="ARBA" id="ARBA00022448"/>
    </source>
</evidence>
<feature type="transmembrane region" description="Helical" evidence="8">
    <location>
        <begin position="659"/>
        <end position="680"/>
    </location>
</feature>
<protein>
    <submittedName>
        <fullName evidence="12">Transmembrane protein 63A</fullName>
    </submittedName>
</protein>
<dbReference type="Pfam" id="PF13967">
    <property type="entry name" value="RSN1_TM"/>
    <property type="match status" value="1"/>
</dbReference>
<comment type="catalytic activity">
    <reaction evidence="7">
        <text>Ca(2+)(in) = Ca(2+)(out)</text>
        <dbReference type="Rhea" id="RHEA:29671"/>
        <dbReference type="ChEBI" id="CHEBI:29108"/>
    </reaction>
</comment>
<feature type="transmembrane region" description="Helical" evidence="8">
    <location>
        <begin position="503"/>
        <end position="529"/>
    </location>
</feature>
<evidence type="ECO:0000259" key="10">
    <source>
        <dbReference type="Pfam" id="PF13967"/>
    </source>
</evidence>
<evidence type="ECO:0000256" key="6">
    <source>
        <dbReference type="ARBA" id="ARBA00023136"/>
    </source>
</evidence>
<reference evidence="12" key="2">
    <citation type="submission" date="2025-09" db="UniProtKB">
        <authorList>
            <consortium name="Ensembl"/>
        </authorList>
    </citation>
    <scope>IDENTIFICATION</scope>
</reference>
<feature type="transmembrane region" description="Helical" evidence="8">
    <location>
        <begin position="463"/>
        <end position="482"/>
    </location>
</feature>
<dbReference type="Pfam" id="PF02714">
    <property type="entry name" value="RSN1_7TM"/>
    <property type="match status" value="1"/>
</dbReference>
<keyword evidence="6 8" id="KW-0472">Membrane</keyword>
<dbReference type="PANTHER" id="PTHR13018">
    <property type="entry name" value="PROBABLE MEMBRANE PROTEIN DUF221-RELATED"/>
    <property type="match status" value="1"/>
</dbReference>
<evidence type="ECO:0000259" key="9">
    <source>
        <dbReference type="Pfam" id="PF02714"/>
    </source>
</evidence>
<proteinExistence type="inferred from homology"/>
<evidence type="ECO:0000256" key="7">
    <source>
        <dbReference type="ARBA" id="ARBA00036634"/>
    </source>
</evidence>
<keyword evidence="13" id="KW-1185">Reference proteome</keyword>
<keyword evidence="3" id="KW-0813">Transport</keyword>
<sequence length="797" mass="91628">MSSPWWEQWPLLDRNATDRSGIDNSSCISSKQSTVLKGVQFGGVPVVLLLDFCVFLVLLILFTIIRRKFWDYGRLALVADDGLVHDLTRFKVNYYHDRQALQVTCIYINTDQNSEIFSFSFFEKIKARCGMDAVHYLSFQRHLIALLMVIVVTSLAIILPVNLTGDLQGYDPENFGRTTIGNLQKGNNLLWLHTVFAVLYLFLTVILLQRHTSKIKDLRRDTTRNTLFVCSVPKGATAEAIKTHFSEAYPTCKVCAVTLGYDVAKLMYLDKERVRAGKNLRYYERVLDNTGIRELINPRLCGHLCCCTSSGKVDAIEYYSTKEKDLLEEVRKQSEVVPERPLGIAFVTLQTEAMAKHILKDFNALECGDRSCCCGRLPQPSSNCQPLKVNQWRVSFAPHPKNVYWQSLSVQGFSWFMRYMTINFFLFFLLTFLTTPTIIINTIDKFNVTKPIYYLNSPIISQFFPTLLLWTFSALLPTIVYYSTLGEAHWSRSSEQLSMMRKLYFFLLFMVLILPSLGLTSLAVLFRWLFDKECVFLPDQGAFFVNYVITAALVGSGMELLRLPGLLLYTIRMVFARSAAERKYVKQNQAYEFEYGAMYGWTLCVFTVIMAYSITCPIIVPFGLLYMMLKHLVDKHNLYFAYLPTHLDSRVHLEAVNQALAAPIICLIWLYFFSVLRTGFWAPTSLFTLVVLCITVFICISYACFGHFKYLSPHNYEVNIVCLSSECFHPCFLNNNKELIVVHNELFLQWTLVFFTGQVHFGSVFDHLINFPERYLSLILNIQHAVLHHTHQGGLKD</sequence>
<gene>
    <name evidence="12" type="primary">tmem63a</name>
</gene>
<feature type="transmembrane region" description="Helical" evidence="8">
    <location>
        <begin position="535"/>
        <end position="554"/>
    </location>
</feature>
<dbReference type="InterPro" id="IPR012677">
    <property type="entry name" value="Nucleotide-bd_a/b_plait_sf"/>
</dbReference>
<feature type="transmembrane region" description="Helical" evidence="8">
    <location>
        <begin position="600"/>
        <end position="626"/>
    </location>
</feature>
<dbReference type="Ensembl" id="ENSDLAT00005020941.2">
    <property type="protein sequence ID" value="ENSDLAP00005019481.2"/>
    <property type="gene ID" value="ENSDLAG00005009108.2"/>
</dbReference>
<reference evidence="12" key="1">
    <citation type="submission" date="2025-08" db="UniProtKB">
        <authorList>
            <consortium name="Ensembl"/>
        </authorList>
    </citation>
    <scope>IDENTIFICATION</scope>
</reference>
<feature type="domain" description="CSC1/OSCA1-like N-terminal transmembrane" evidence="10">
    <location>
        <begin position="124"/>
        <end position="210"/>
    </location>
</feature>
<evidence type="ECO:0000256" key="8">
    <source>
        <dbReference type="SAM" id="Phobius"/>
    </source>
</evidence>
<feature type="domain" description="CSC1/OSCA1-like 7TM region" evidence="9">
    <location>
        <begin position="419"/>
        <end position="678"/>
    </location>
</feature>
<feature type="transmembrane region" description="Helical" evidence="8">
    <location>
        <begin position="46"/>
        <end position="65"/>
    </location>
</feature>
<comment type="subcellular location">
    <subcellularLocation>
        <location evidence="1">Membrane</location>
        <topology evidence="1">Multi-pass membrane protein</topology>
    </subcellularLocation>
</comment>
<evidence type="ECO:0000256" key="1">
    <source>
        <dbReference type="ARBA" id="ARBA00004141"/>
    </source>
</evidence>
<dbReference type="Pfam" id="PF14703">
    <property type="entry name" value="PHM7_cyt"/>
    <property type="match status" value="1"/>
</dbReference>
<dbReference type="Proteomes" id="UP000694389">
    <property type="component" value="Unassembled WGS sequence"/>
</dbReference>
<evidence type="ECO:0000259" key="11">
    <source>
        <dbReference type="Pfam" id="PF14703"/>
    </source>
</evidence>
<accession>A0A8C4EIQ0</accession>
<dbReference type="PANTHER" id="PTHR13018:SF24">
    <property type="entry name" value="CSC1-LIKE PROTEIN 1"/>
    <property type="match status" value="1"/>
</dbReference>
<dbReference type="InterPro" id="IPR032880">
    <property type="entry name" value="CSC1/OSCA1-like_N"/>
</dbReference>
<dbReference type="InterPro" id="IPR003864">
    <property type="entry name" value="CSC1/OSCA1-like_7TM"/>
</dbReference>
<keyword evidence="4 8" id="KW-0812">Transmembrane</keyword>
<comment type="similarity">
    <text evidence="2">Belongs to the CSC1 (TC 1.A.17) family.</text>
</comment>
<name>A0A8C4EIQ0_DICLA</name>
<dbReference type="InterPro" id="IPR045122">
    <property type="entry name" value="Csc1-like"/>
</dbReference>
<feature type="transmembrane region" description="Helical" evidence="8">
    <location>
        <begin position="686"/>
        <end position="705"/>
    </location>
</feature>